<dbReference type="GO" id="GO:0046872">
    <property type="term" value="F:metal ion binding"/>
    <property type="evidence" value="ECO:0007669"/>
    <property type="project" value="InterPro"/>
</dbReference>
<dbReference type="PANTHER" id="PTHR31209">
    <property type="entry name" value="COFACTOR-INDEPENDENT PHOSPHOGLYCERATE MUTASE"/>
    <property type="match status" value="1"/>
</dbReference>
<dbReference type="Pfam" id="PF01663">
    <property type="entry name" value="Phosphodiest"/>
    <property type="match status" value="1"/>
</dbReference>
<evidence type="ECO:0000313" key="1">
    <source>
        <dbReference type="EMBL" id="KXB07962.1"/>
    </source>
</evidence>
<keyword evidence="2" id="KW-1185">Reference proteome</keyword>
<dbReference type="SUPFAM" id="SSF53649">
    <property type="entry name" value="Alkaline phosphatase-like"/>
    <property type="match status" value="1"/>
</dbReference>
<dbReference type="PIRSF" id="PIRSF006392">
    <property type="entry name" value="IPGAM_arch"/>
    <property type="match status" value="1"/>
</dbReference>
<evidence type="ECO:0000313" key="2">
    <source>
        <dbReference type="Proteomes" id="UP000070256"/>
    </source>
</evidence>
<sequence length="376" mass="41458">FFQLFPYFSLNEIKPGVRPGSDTAHLSIFGYDPEEVYTGRGFFEALGIGIEMKDGDVSFRTNFATVDENFIVKDRRAGRIKKWQKKLEKALQKLESPQPDVKVIFKASTEHRGALILRGPNLSGQISDIDPHKTGVKVSKAKPLTKDKPSERTARIVNKLVKQSYEILKNLPLNKKREENGKLPANIILPRGAASKPDLISFKEKYGVDGEAIAAGALYIGVARALKLKFKQAEGVTGGADSPIMNKAKLAVKRLNKNVNFVFIHIKGADSCGHDHDAEAKISFIEKIDETIGYLLRNLNWSETHMALTGDHSTPIVYGDHVADPVPIVFVGPNVTPDEVKEFNERSVLKGGVGRISGRAVPVLLGYSNLLEKFGE</sequence>
<dbReference type="InterPro" id="IPR017850">
    <property type="entry name" value="Alkaline_phosphatase_core_sf"/>
</dbReference>
<dbReference type="InterPro" id="IPR002591">
    <property type="entry name" value="Phosphodiest/P_Trfase"/>
</dbReference>
<dbReference type="Pfam" id="PF10143">
    <property type="entry name" value="PhosphMutase"/>
    <property type="match status" value="1"/>
</dbReference>
<dbReference type="Proteomes" id="UP000070256">
    <property type="component" value="Unassembled WGS sequence"/>
</dbReference>
<dbReference type="CDD" id="cd16011">
    <property type="entry name" value="iPGM_like"/>
    <property type="match status" value="1"/>
</dbReference>
<name>A0A133VNC9_9EURY</name>
<dbReference type="AlphaFoldDB" id="A0A133VNC9"/>
<dbReference type="GO" id="GO:0004619">
    <property type="term" value="F:phosphoglycerate mutase activity"/>
    <property type="evidence" value="ECO:0007669"/>
    <property type="project" value="UniProtKB-EC"/>
</dbReference>
<dbReference type="InterPro" id="IPR042253">
    <property type="entry name" value="Pglycerate_mutase_ApgM_sf"/>
</dbReference>
<proteinExistence type="predicted"/>
<protein>
    <submittedName>
        <fullName evidence="1">Uncharacterized protein</fullName>
    </submittedName>
</protein>
<dbReference type="PANTHER" id="PTHR31209:SF0">
    <property type="entry name" value="METALLOENZYME DOMAIN-CONTAINING PROTEIN"/>
    <property type="match status" value="1"/>
</dbReference>
<accession>A0A133VNC9</accession>
<dbReference type="GO" id="GO:0006096">
    <property type="term" value="P:glycolytic process"/>
    <property type="evidence" value="ECO:0007669"/>
    <property type="project" value="UniProtKB-KW"/>
</dbReference>
<dbReference type="PATRIC" id="fig|1698286.3.peg.155"/>
<dbReference type="Gene3D" id="3.40.720.10">
    <property type="entry name" value="Alkaline Phosphatase, subunit A"/>
    <property type="match status" value="1"/>
</dbReference>
<organism evidence="1 2">
    <name type="scientific">candidate division MSBL1 archaeon SCGC-AAA385D11</name>
    <dbReference type="NCBI Taxonomy" id="1698286"/>
    <lineage>
        <taxon>Archaea</taxon>
        <taxon>Methanobacteriati</taxon>
        <taxon>Methanobacteriota</taxon>
        <taxon>candidate division MSBL1</taxon>
    </lineage>
</organism>
<dbReference type="EMBL" id="LHYK01000020">
    <property type="protein sequence ID" value="KXB07962.1"/>
    <property type="molecule type" value="Genomic_DNA"/>
</dbReference>
<reference evidence="1 2" key="1">
    <citation type="journal article" date="2016" name="Sci. Rep.">
        <title>Metabolic traits of an uncultured archaeal lineage -MSBL1- from brine pools of the Red Sea.</title>
        <authorList>
            <person name="Mwirichia R."/>
            <person name="Alam I."/>
            <person name="Rashid M."/>
            <person name="Vinu M."/>
            <person name="Ba-Alawi W."/>
            <person name="Anthony Kamau A."/>
            <person name="Kamanda Ngugi D."/>
            <person name="Goker M."/>
            <person name="Klenk H.P."/>
            <person name="Bajic V."/>
            <person name="Stingl U."/>
        </authorList>
    </citation>
    <scope>NUCLEOTIDE SEQUENCE [LARGE SCALE GENOMIC DNA]</scope>
    <source>
        <strain evidence="1">SCGC-AAA385D11</strain>
    </source>
</reference>
<dbReference type="NCBIfam" id="TIGR00306">
    <property type="entry name" value="apgM"/>
    <property type="match status" value="1"/>
</dbReference>
<gene>
    <name evidence="1" type="ORF">AKJ58_01365</name>
</gene>
<feature type="non-terminal residue" evidence="1">
    <location>
        <position position="1"/>
    </location>
</feature>
<comment type="caution">
    <text evidence="1">The sequence shown here is derived from an EMBL/GenBank/DDBJ whole genome shotgun (WGS) entry which is preliminary data.</text>
</comment>
<dbReference type="Gene3D" id="3.30.70.2130">
    <property type="entry name" value="Metalloenzyme domain"/>
    <property type="match status" value="1"/>
</dbReference>
<dbReference type="InterPro" id="IPR004456">
    <property type="entry name" value="Pglycerate_mutase_ApgM"/>
</dbReference>